<dbReference type="AlphaFoldDB" id="A0A328NAE6"/>
<dbReference type="RefSeq" id="WP_112583507.1">
    <property type="nucleotide sequence ID" value="NZ_PYAA01000010.1"/>
</dbReference>
<proteinExistence type="predicted"/>
<evidence type="ECO:0000259" key="1">
    <source>
        <dbReference type="SMART" id="SM00458"/>
    </source>
</evidence>
<dbReference type="InterPro" id="IPR011050">
    <property type="entry name" value="Pectin_lyase_fold/virulence"/>
</dbReference>
<name>A0A328NAE6_9ACTN</name>
<organism evidence="2 3">
    <name type="scientific">Micromonospora noduli</name>
    <dbReference type="NCBI Taxonomy" id="709876"/>
    <lineage>
        <taxon>Bacteria</taxon>
        <taxon>Bacillati</taxon>
        <taxon>Actinomycetota</taxon>
        <taxon>Actinomycetes</taxon>
        <taxon>Micromonosporales</taxon>
        <taxon>Micromonosporaceae</taxon>
        <taxon>Micromonospora</taxon>
    </lineage>
</organism>
<sequence length="552" mass="57373">MFFSITRSPSGGGSIRRGRRTGLVFAMITTLVGAAGAALVGAPPAAAASIDTNAYYVLVNRNSGKVLDVRGTSTADGAVIQQWSRNDGAWQQFQFVSSGSGYYRLKARHSGKVVDLWEWNTADGAEYRQWSDVNGTNQQFQVLDSDGGYVRLINRHSAKALEVWERSTADGGRISQYADLNGPNQQWQLVAVGGGSTPPTTGCGSGSTNAEAVLSGSTWTARNGSSTVYSGSDMLSAMQAAVNSLSAGRTSKQRVVVRGSGSMSAGSRLSLPSYTTLAVCGTINVTGSGSGDQAPVYSRGTTDVEVQNLTLTGSPLYGIFMRNVNNLTLGQIDMRLSAGLGVRIDNHGGDRAVKVRNIRIDTVYVSGTGTHGVETYGVDGLTIGTVTARNTRDSGLLLNDTINATIGTVDAQGAGAGTGYAAFRMANRNGRVGNSYPTNIRVGTVLASGGGRGIFCVSESGGAVIDRVTISNTGNNAILVENCYNVTIAGVSGTVTGGGEVRIAARSEFPISSGIRFQNLTVSGTNITQSPCGGANNTISNVTRVNSTLTWC</sequence>
<dbReference type="Gene3D" id="2.160.20.10">
    <property type="entry name" value="Single-stranded right-handed beta-helix, Pectin lyase-like"/>
    <property type="match status" value="1"/>
</dbReference>
<dbReference type="InterPro" id="IPR006626">
    <property type="entry name" value="PbH1"/>
</dbReference>
<dbReference type="SMART" id="SM00458">
    <property type="entry name" value="RICIN"/>
    <property type="match status" value="1"/>
</dbReference>
<protein>
    <submittedName>
        <fullName evidence="2">Arabinan endo-1,5-alpha-L-arabinosidase</fullName>
    </submittedName>
</protein>
<dbReference type="Proteomes" id="UP000248966">
    <property type="component" value="Unassembled WGS sequence"/>
</dbReference>
<dbReference type="InterPro" id="IPR035992">
    <property type="entry name" value="Ricin_B-like_lectins"/>
</dbReference>
<dbReference type="SUPFAM" id="SSF50370">
    <property type="entry name" value="Ricin B-like lectins"/>
    <property type="match status" value="1"/>
</dbReference>
<reference evidence="2 3" key="1">
    <citation type="submission" date="2018-03" db="EMBL/GenBank/DDBJ databases">
        <title>Defining the species Micromonospora saelicesensis and Micromonospora noduli under the framework of genomics.</title>
        <authorList>
            <person name="Riesco R."/>
            <person name="Trujillo M.E."/>
        </authorList>
    </citation>
    <scope>NUCLEOTIDE SEQUENCE [LARGE SCALE GENOMIC DNA]</scope>
    <source>
        <strain evidence="2 3">LAH08</strain>
    </source>
</reference>
<accession>A0A328NAE6</accession>
<dbReference type="PROSITE" id="PS50231">
    <property type="entry name" value="RICIN_B_LECTIN"/>
    <property type="match status" value="1"/>
</dbReference>
<evidence type="ECO:0000313" key="3">
    <source>
        <dbReference type="Proteomes" id="UP000248966"/>
    </source>
</evidence>
<dbReference type="InterPro" id="IPR012334">
    <property type="entry name" value="Pectin_lyas_fold"/>
</dbReference>
<evidence type="ECO:0000313" key="2">
    <source>
        <dbReference type="EMBL" id="RAO03302.1"/>
    </source>
</evidence>
<dbReference type="SUPFAM" id="SSF51126">
    <property type="entry name" value="Pectin lyase-like"/>
    <property type="match status" value="1"/>
</dbReference>
<dbReference type="SMART" id="SM00710">
    <property type="entry name" value="PbH1"/>
    <property type="match status" value="5"/>
</dbReference>
<comment type="caution">
    <text evidence="2">The sequence shown here is derived from an EMBL/GenBank/DDBJ whole genome shotgun (WGS) entry which is preliminary data.</text>
</comment>
<dbReference type="InterPro" id="IPR000772">
    <property type="entry name" value="Ricin_B_lectin"/>
</dbReference>
<dbReference type="Pfam" id="PF14200">
    <property type="entry name" value="RicinB_lectin_2"/>
    <property type="match status" value="2"/>
</dbReference>
<dbReference type="EMBL" id="PYAA01000010">
    <property type="protein sequence ID" value="RAO03302.1"/>
    <property type="molecule type" value="Genomic_DNA"/>
</dbReference>
<dbReference type="Gene3D" id="2.80.10.50">
    <property type="match status" value="3"/>
</dbReference>
<feature type="domain" description="Ricin B lectin" evidence="1">
    <location>
        <begin position="53"/>
        <end position="190"/>
    </location>
</feature>
<gene>
    <name evidence="2" type="ORF">LAH08_02031</name>
</gene>